<reference evidence="2 3" key="1">
    <citation type="submission" date="2021-06" db="EMBL/GenBank/DDBJ databases">
        <authorList>
            <person name="Sun Q."/>
            <person name="Li D."/>
        </authorList>
    </citation>
    <scope>NUCLEOTIDE SEQUENCE [LARGE SCALE GENOMIC DNA]</scope>
    <source>
        <strain evidence="2 3">MSJ-40</strain>
    </source>
</reference>
<sequence>MKTFYLMKKYILIILNFIIVLALDYVNTKIYKGVLLSDIYLVPLILLVIAAFYIKNFKDRGFKIYTGINFIVILVFIINIYIKLPTYTYQDAQKALKANISKEKNILLENVIAYPPKNIGPAFAIYNPYEKNKLIDKEYLIYISEGNKEIDCYIFNPINGEYEIYPLKNFYKKNL</sequence>
<organism evidence="2 3">
    <name type="scientific">Tissierella simiarum</name>
    <dbReference type="NCBI Taxonomy" id="2841534"/>
    <lineage>
        <taxon>Bacteria</taxon>
        <taxon>Bacillati</taxon>
        <taxon>Bacillota</taxon>
        <taxon>Tissierellia</taxon>
        <taxon>Tissierellales</taxon>
        <taxon>Tissierellaceae</taxon>
        <taxon>Tissierella</taxon>
    </lineage>
</organism>
<protein>
    <submittedName>
        <fullName evidence="2">Uncharacterized protein</fullName>
    </submittedName>
</protein>
<feature type="transmembrane region" description="Helical" evidence="1">
    <location>
        <begin position="66"/>
        <end position="84"/>
    </location>
</feature>
<keyword evidence="3" id="KW-1185">Reference proteome</keyword>
<feature type="transmembrane region" description="Helical" evidence="1">
    <location>
        <begin position="34"/>
        <end position="54"/>
    </location>
</feature>
<keyword evidence="1" id="KW-0812">Transmembrane</keyword>
<dbReference type="RefSeq" id="WP_216520297.1">
    <property type="nucleotide sequence ID" value="NZ_JAHLPM010000010.1"/>
</dbReference>
<dbReference type="EMBL" id="JAHLPM010000010">
    <property type="protein sequence ID" value="MBU5438864.1"/>
    <property type="molecule type" value="Genomic_DNA"/>
</dbReference>
<keyword evidence="1" id="KW-1133">Transmembrane helix</keyword>
<keyword evidence="1" id="KW-0472">Membrane</keyword>
<feature type="transmembrane region" description="Helical" evidence="1">
    <location>
        <begin position="10"/>
        <end position="28"/>
    </location>
</feature>
<name>A0ABS6E9H8_9FIRM</name>
<comment type="caution">
    <text evidence="2">The sequence shown here is derived from an EMBL/GenBank/DDBJ whole genome shotgun (WGS) entry which is preliminary data.</text>
</comment>
<dbReference type="Proteomes" id="UP000749471">
    <property type="component" value="Unassembled WGS sequence"/>
</dbReference>
<evidence type="ECO:0000313" key="2">
    <source>
        <dbReference type="EMBL" id="MBU5438864.1"/>
    </source>
</evidence>
<accession>A0ABS6E9H8</accession>
<evidence type="ECO:0000313" key="3">
    <source>
        <dbReference type="Proteomes" id="UP000749471"/>
    </source>
</evidence>
<gene>
    <name evidence="2" type="ORF">KQI42_12625</name>
</gene>
<evidence type="ECO:0000256" key="1">
    <source>
        <dbReference type="SAM" id="Phobius"/>
    </source>
</evidence>
<proteinExistence type="predicted"/>